<proteinExistence type="predicted"/>
<evidence type="ECO:0000256" key="1">
    <source>
        <dbReference type="SAM" id="SignalP"/>
    </source>
</evidence>
<dbReference type="Proteomes" id="UP000703269">
    <property type="component" value="Unassembled WGS sequence"/>
</dbReference>
<comment type="caution">
    <text evidence="2">The sequence shown here is derived from an EMBL/GenBank/DDBJ whole genome shotgun (WGS) entry which is preliminary data.</text>
</comment>
<feature type="chain" id="PRO_5040200131" description="Secreted protein" evidence="1">
    <location>
        <begin position="22"/>
        <end position="86"/>
    </location>
</feature>
<protein>
    <recommendedName>
        <fullName evidence="4">Secreted protein</fullName>
    </recommendedName>
</protein>
<organism evidence="2 3">
    <name type="scientific">Phanerochaete sordida</name>
    <dbReference type="NCBI Taxonomy" id="48140"/>
    <lineage>
        <taxon>Eukaryota</taxon>
        <taxon>Fungi</taxon>
        <taxon>Dikarya</taxon>
        <taxon>Basidiomycota</taxon>
        <taxon>Agaricomycotina</taxon>
        <taxon>Agaricomycetes</taxon>
        <taxon>Polyporales</taxon>
        <taxon>Phanerochaetaceae</taxon>
        <taxon>Phanerochaete</taxon>
    </lineage>
</organism>
<feature type="signal peptide" evidence="1">
    <location>
        <begin position="1"/>
        <end position="21"/>
    </location>
</feature>
<dbReference type="EMBL" id="BPQB01000024">
    <property type="protein sequence ID" value="GJE92058.1"/>
    <property type="molecule type" value="Genomic_DNA"/>
</dbReference>
<keyword evidence="1" id="KW-0732">Signal</keyword>
<reference evidence="2 3" key="1">
    <citation type="submission" date="2021-08" db="EMBL/GenBank/DDBJ databases">
        <title>Draft Genome Sequence of Phanerochaete sordida strain YK-624.</title>
        <authorList>
            <person name="Mori T."/>
            <person name="Dohra H."/>
            <person name="Suzuki T."/>
            <person name="Kawagishi H."/>
            <person name="Hirai H."/>
        </authorList>
    </citation>
    <scope>NUCLEOTIDE SEQUENCE [LARGE SCALE GENOMIC DNA]</scope>
    <source>
        <strain evidence="2 3">YK-624</strain>
    </source>
</reference>
<dbReference type="AlphaFoldDB" id="A0A9P3G9U9"/>
<evidence type="ECO:0000313" key="2">
    <source>
        <dbReference type="EMBL" id="GJE92058.1"/>
    </source>
</evidence>
<accession>A0A9P3G9U9</accession>
<evidence type="ECO:0000313" key="3">
    <source>
        <dbReference type="Proteomes" id="UP000703269"/>
    </source>
</evidence>
<keyword evidence="3" id="KW-1185">Reference proteome</keyword>
<name>A0A9P3G9U9_9APHY</name>
<evidence type="ECO:0008006" key="4">
    <source>
        <dbReference type="Google" id="ProtNLM"/>
    </source>
</evidence>
<gene>
    <name evidence="2" type="ORF">PsYK624_082110</name>
</gene>
<sequence>MHGFILLLVLPATSLFDASFALNVQRWKFLSWPFENSAREEHLRLIIDFSAYWSRPPRALIRFYNPWSGQSCLANVRQAGSQRVCH</sequence>